<sequence length="86" mass="9922">MTLANALCLLQNVEGSGKYELFYKIPHAFERTMKEKFQKHMNNLKQSGKKSDKNALIAVKAPFSMRICGFIRLLGIKTKSRLRFDQ</sequence>
<organism evidence="1 2">
    <name type="scientific">Undibacterium amnicola</name>
    <dbReference type="NCBI Taxonomy" id="1834038"/>
    <lineage>
        <taxon>Bacteria</taxon>
        <taxon>Pseudomonadati</taxon>
        <taxon>Pseudomonadota</taxon>
        <taxon>Betaproteobacteria</taxon>
        <taxon>Burkholderiales</taxon>
        <taxon>Oxalobacteraceae</taxon>
        <taxon>Undibacterium</taxon>
    </lineage>
</organism>
<keyword evidence="2" id="KW-1185">Reference proteome</keyword>
<name>A0ABR6XU60_9BURK</name>
<accession>A0ABR6XU60</accession>
<dbReference type="EMBL" id="JACOFU010000007">
    <property type="protein sequence ID" value="MBC3833023.1"/>
    <property type="molecule type" value="Genomic_DNA"/>
</dbReference>
<dbReference type="RefSeq" id="WP_186892061.1">
    <property type="nucleotide sequence ID" value="NZ_JACOFU010000007.1"/>
</dbReference>
<proteinExistence type="predicted"/>
<protein>
    <submittedName>
        <fullName evidence="1">Uncharacterized protein</fullName>
    </submittedName>
</protein>
<reference evidence="1 2" key="1">
    <citation type="submission" date="2020-08" db="EMBL/GenBank/DDBJ databases">
        <title>Novel species isolated from subtropical streams in China.</title>
        <authorList>
            <person name="Lu H."/>
        </authorList>
    </citation>
    <scope>NUCLEOTIDE SEQUENCE [LARGE SCALE GENOMIC DNA]</scope>
    <source>
        <strain evidence="1 2">KCTC 52442</strain>
    </source>
</reference>
<evidence type="ECO:0000313" key="1">
    <source>
        <dbReference type="EMBL" id="MBC3833023.1"/>
    </source>
</evidence>
<dbReference type="Proteomes" id="UP000643610">
    <property type="component" value="Unassembled WGS sequence"/>
</dbReference>
<gene>
    <name evidence="1" type="ORF">H8K33_16060</name>
</gene>
<comment type="caution">
    <text evidence="1">The sequence shown here is derived from an EMBL/GenBank/DDBJ whole genome shotgun (WGS) entry which is preliminary data.</text>
</comment>
<evidence type="ECO:0000313" key="2">
    <source>
        <dbReference type="Proteomes" id="UP000643610"/>
    </source>
</evidence>